<dbReference type="InterPro" id="IPR029058">
    <property type="entry name" value="AB_hydrolase_fold"/>
</dbReference>
<evidence type="ECO:0000313" key="6">
    <source>
        <dbReference type="Proteomes" id="UP000749293"/>
    </source>
</evidence>
<comment type="similarity">
    <text evidence="1">Belongs to the peptidase S33 family.</text>
</comment>
<dbReference type="GeneID" id="55972792"/>
<organism evidence="5 6">
    <name type="scientific">Geosmithia morbida</name>
    <dbReference type="NCBI Taxonomy" id="1094350"/>
    <lineage>
        <taxon>Eukaryota</taxon>
        <taxon>Fungi</taxon>
        <taxon>Dikarya</taxon>
        <taxon>Ascomycota</taxon>
        <taxon>Pezizomycotina</taxon>
        <taxon>Sordariomycetes</taxon>
        <taxon>Hypocreomycetidae</taxon>
        <taxon>Hypocreales</taxon>
        <taxon>Bionectriaceae</taxon>
        <taxon>Geosmithia</taxon>
    </lineage>
</organism>
<accession>A0A9P5D605</accession>
<name>A0A9P5D605_9HYPO</name>
<dbReference type="InterPro" id="IPR051601">
    <property type="entry name" value="Serine_prot/Carboxylest_S33"/>
</dbReference>
<dbReference type="RefSeq" id="XP_035321671.1">
    <property type="nucleotide sequence ID" value="XM_035468537.1"/>
</dbReference>
<feature type="chain" id="PRO_5040500075" evidence="3">
    <location>
        <begin position="21"/>
        <end position="565"/>
    </location>
</feature>
<evidence type="ECO:0000256" key="1">
    <source>
        <dbReference type="ARBA" id="ARBA00010088"/>
    </source>
</evidence>
<keyword evidence="2" id="KW-0378">Hydrolase</keyword>
<dbReference type="EMBL" id="JAANYQ010000007">
    <property type="protein sequence ID" value="KAF4123019.1"/>
    <property type="molecule type" value="Genomic_DNA"/>
</dbReference>
<dbReference type="GO" id="GO:0016787">
    <property type="term" value="F:hydrolase activity"/>
    <property type="evidence" value="ECO:0007669"/>
    <property type="project" value="UniProtKB-KW"/>
</dbReference>
<feature type="domain" description="Peptidase S33 tripeptidyl aminopeptidase-like C-terminal" evidence="4">
    <location>
        <begin position="453"/>
        <end position="555"/>
    </location>
</feature>
<evidence type="ECO:0000256" key="2">
    <source>
        <dbReference type="ARBA" id="ARBA00022801"/>
    </source>
</evidence>
<proteinExistence type="inferred from homology"/>
<dbReference type="PANTHER" id="PTHR43248:SF25">
    <property type="entry name" value="AB HYDROLASE-1 DOMAIN-CONTAINING PROTEIN-RELATED"/>
    <property type="match status" value="1"/>
</dbReference>
<keyword evidence="6" id="KW-1185">Reference proteome</keyword>
<evidence type="ECO:0000313" key="5">
    <source>
        <dbReference type="EMBL" id="KAF4123019.1"/>
    </source>
</evidence>
<reference evidence="5" key="1">
    <citation type="submission" date="2020-03" db="EMBL/GenBank/DDBJ databases">
        <title>Site-based positive gene gene selection in Geosmithia morbida across the United States reveals a broad range of putative effectors and factors for local host and environmental adapation.</title>
        <authorList>
            <person name="Onufrak A."/>
            <person name="Murdoch R.W."/>
            <person name="Gazis R."/>
            <person name="Huff M."/>
            <person name="Staton M."/>
            <person name="Klingeman W."/>
            <person name="Hadziabdic D."/>
        </authorList>
    </citation>
    <scope>NUCLEOTIDE SEQUENCE</scope>
    <source>
        <strain evidence="5">1262</strain>
    </source>
</reference>
<dbReference type="SUPFAM" id="SSF53474">
    <property type="entry name" value="alpha/beta-Hydrolases"/>
    <property type="match status" value="1"/>
</dbReference>
<dbReference type="AlphaFoldDB" id="A0A9P5D605"/>
<protein>
    <submittedName>
        <fullName evidence="5">Proteinase</fullName>
    </submittedName>
</protein>
<dbReference type="OrthoDB" id="425534at2759"/>
<gene>
    <name evidence="5" type="ORF">GMORB2_6567</name>
</gene>
<dbReference type="PANTHER" id="PTHR43248">
    <property type="entry name" value="2-SUCCINYL-6-HYDROXY-2,4-CYCLOHEXADIENE-1-CARBOXYLATE SYNTHASE"/>
    <property type="match status" value="1"/>
</dbReference>
<feature type="signal peptide" evidence="3">
    <location>
        <begin position="1"/>
        <end position="20"/>
    </location>
</feature>
<dbReference type="Gene3D" id="3.40.50.1820">
    <property type="entry name" value="alpha/beta hydrolase"/>
    <property type="match status" value="1"/>
</dbReference>
<evidence type="ECO:0000256" key="3">
    <source>
        <dbReference type="SAM" id="SignalP"/>
    </source>
</evidence>
<keyword evidence="3" id="KW-0732">Signal</keyword>
<evidence type="ECO:0000259" key="4">
    <source>
        <dbReference type="Pfam" id="PF08386"/>
    </source>
</evidence>
<dbReference type="Pfam" id="PF08386">
    <property type="entry name" value="Abhydrolase_4"/>
    <property type="match status" value="1"/>
</dbReference>
<dbReference type="Proteomes" id="UP000749293">
    <property type="component" value="Unassembled WGS sequence"/>
</dbReference>
<sequence>MTQWWKAVLVLSIPCCLVTFAPYSRLIPSTSLDYHDCYDGLQCARLELPMDWKAGGQETVSMAILRRPAKVPVTDPRYGGAILINPGGPSASGVVHTLLRGEIFQEIADASEDDEQGLFFDVIGFDPRGIGYTTPKLVCFPDNLSRHHWNIQGSSSEAISSTKASFAAKLSHAESLTRACIDGAAGNNDSVAYYMNAAPFAEDMVAIVERHGEWREKTAAALLGLRNVDDLRRRDLLVENGASPEMQAAWQRTKWHVGREKLLYWGMSYGTVPGQLFAHLHPERVHRVVLDAVVDTDVYLGSKWDAPLAQADDILDYFFHTCSRSSSCLFRRGDERTTRSRYDALLDSLARRPLPVSSRTLAPDVISASDVRRLVRDSVYTPLQYFEYLGKVLVDLENGDGFTLAARKQSFQKSPSFDIEILASIMCSDNGVIDGMSDDSFSEYAESLENRSQVLGWYWAEMQMLCRSWSMKPRWHVDGPLGANTTEPILLIGTTLDPATPLHSAQKVSGRFPGSAVLHQDGVGHSSLSAPSSCTARTIRAYFQHGNVPPPSKKCEVDAVPFPDP</sequence>
<dbReference type="InterPro" id="IPR013595">
    <property type="entry name" value="Pept_S33_TAP-like_C"/>
</dbReference>
<comment type="caution">
    <text evidence="5">The sequence shown here is derived from an EMBL/GenBank/DDBJ whole genome shotgun (WGS) entry which is preliminary data.</text>
</comment>